<gene>
    <name evidence="7" type="ORF">GDO81_013216</name>
</gene>
<dbReference type="PROSITE" id="PS51842">
    <property type="entry name" value="IF_ROD_2"/>
    <property type="match status" value="1"/>
</dbReference>
<comment type="caution">
    <text evidence="7">The sequence shown here is derived from an EMBL/GenBank/DDBJ whole genome shotgun (WGS) entry which is preliminary data.</text>
</comment>
<dbReference type="PANTHER" id="PTHR23239">
    <property type="entry name" value="INTERMEDIATE FILAMENT"/>
    <property type="match status" value="1"/>
</dbReference>
<feature type="domain" description="IF rod" evidence="6">
    <location>
        <begin position="67"/>
        <end position="380"/>
    </location>
</feature>
<evidence type="ECO:0000256" key="5">
    <source>
        <dbReference type="SAM" id="Coils"/>
    </source>
</evidence>
<evidence type="ECO:0000256" key="3">
    <source>
        <dbReference type="ARBA" id="ARBA00023054"/>
    </source>
</evidence>
<evidence type="ECO:0000256" key="2">
    <source>
        <dbReference type="ARBA" id="ARBA00022754"/>
    </source>
</evidence>
<keyword evidence="3 5" id="KW-0175">Coiled coil</keyword>
<feature type="coiled-coil region" evidence="5">
    <location>
        <begin position="238"/>
        <end position="351"/>
    </location>
</feature>
<evidence type="ECO:0000256" key="4">
    <source>
        <dbReference type="RuleBase" id="RU000685"/>
    </source>
</evidence>
<dbReference type="Gene3D" id="1.20.5.170">
    <property type="match status" value="1"/>
</dbReference>
<dbReference type="FunFam" id="1.20.5.170:FF:000002">
    <property type="entry name" value="Type I keratin KA11"/>
    <property type="match status" value="1"/>
</dbReference>
<dbReference type="GO" id="GO:0005198">
    <property type="term" value="F:structural molecule activity"/>
    <property type="evidence" value="ECO:0007669"/>
    <property type="project" value="InterPro"/>
</dbReference>
<dbReference type="InterPro" id="IPR002957">
    <property type="entry name" value="Keratin_I"/>
</dbReference>
<organism evidence="7 8">
    <name type="scientific">Engystomops pustulosus</name>
    <name type="common">Tungara frog</name>
    <name type="synonym">Physalaemus pustulosus</name>
    <dbReference type="NCBI Taxonomy" id="76066"/>
    <lineage>
        <taxon>Eukaryota</taxon>
        <taxon>Metazoa</taxon>
        <taxon>Chordata</taxon>
        <taxon>Craniata</taxon>
        <taxon>Vertebrata</taxon>
        <taxon>Euteleostomi</taxon>
        <taxon>Amphibia</taxon>
        <taxon>Batrachia</taxon>
        <taxon>Anura</taxon>
        <taxon>Neobatrachia</taxon>
        <taxon>Hyloidea</taxon>
        <taxon>Leptodactylidae</taxon>
        <taxon>Leiuperinae</taxon>
        <taxon>Engystomops</taxon>
    </lineage>
</organism>
<dbReference type="GO" id="GO:0030855">
    <property type="term" value="P:epithelial cell differentiation"/>
    <property type="evidence" value="ECO:0007669"/>
    <property type="project" value="TreeGrafter"/>
</dbReference>
<evidence type="ECO:0000256" key="1">
    <source>
        <dbReference type="ARBA" id="ARBA00022744"/>
    </source>
</evidence>
<dbReference type="PANTHER" id="PTHR23239:SF393">
    <property type="entry name" value="KERATIN, TYPE I CYTOSKELETAL 12"/>
    <property type="match status" value="1"/>
</dbReference>
<dbReference type="InterPro" id="IPR039008">
    <property type="entry name" value="IF_rod_dom"/>
</dbReference>
<accession>A0AAV7B035</accession>
<comment type="similarity">
    <text evidence="4">Belongs to the intermediate filament family.</text>
</comment>
<dbReference type="GO" id="GO:0005882">
    <property type="term" value="C:intermediate filament"/>
    <property type="evidence" value="ECO:0007669"/>
    <property type="project" value="UniProtKB-KW"/>
</dbReference>
<dbReference type="GO" id="GO:0045109">
    <property type="term" value="P:intermediate filament organization"/>
    <property type="evidence" value="ECO:0007669"/>
    <property type="project" value="TreeGrafter"/>
</dbReference>
<dbReference type="Pfam" id="PF00038">
    <property type="entry name" value="Filament"/>
    <property type="match status" value="1"/>
</dbReference>
<name>A0AAV7B035_ENGPU</name>
<evidence type="ECO:0000313" key="7">
    <source>
        <dbReference type="EMBL" id="KAG8566380.1"/>
    </source>
</evidence>
<dbReference type="Gene3D" id="1.20.5.500">
    <property type="entry name" value="Single helix bin"/>
    <property type="match status" value="1"/>
</dbReference>
<sequence>MSYSSSFQLKTSSQKVQNSGFGSSYGGFSSGSLSGVGFGGGLSSQNAKISYSSSGFGGNDSLLLGGEKQTMQNLNDRLASYLDKVRALELANTELEKKIREWYEQHHALNNTQSKDYSKYFQVIEDLKNKIIIGSTDNARIVLQIDNARLAADDFRTKYENELALRQSVETDINGLRRVLDELTLSRSDLELQLESLSEELAFLKKNHQEEMNSFKGSTGQVNVEMDAAPGVDITKLLNDMRTEYEGLAEKNRREAEEWFLKKSSELKKEISMGVQEVQSSRSEISDLKRTLQSLEIELQAQNAMKNSLEGTLAETEGRYCVQLNQLQIQISSVEEQLQQVRADMERQKGEYVRLLDIKTRLEMEIETYRRLLEGELGSFTVQQTKSQTSSIDSKKDPTKTRKVKTIVEDIVDGKVISTQVKEIEEQMD</sequence>
<dbReference type="PROSITE" id="PS00226">
    <property type="entry name" value="IF_ROD_1"/>
    <property type="match status" value="1"/>
</dbReference>
<keyword evidence="8" id="KW-1185">Reference proteome</keyword>
<dbReference type="SUPFAM" id="SSF64593">
    <property type="entry name" value="Intermediate filament protein, coiled coil region"/>
    <property type="match status" value="2"/>
</dbReference>
<dbReference type="AlphaFoldDB" id="A0AAV7B035"/>
<dbReference type="EMBL" id="WNYA01000006">
    <property type="protein sequence ID" value="KAG8566380.1"/>
    <property type="molecule type" value="Genomic_DNA"/>
</dbReference>
<dbReference type="PRINTS" id="PR01248">
    <property type="entry name" value="TYPE1KERATIN"/>
</dbReference>
<dbReference type="FunFam" id="1.20.5.500:FF:000001">
    <property type="entry name" value="Type II keratin 23"/>
    <property type="match status" value="1"/>
</dbReference>
<keyword evidence="2 4" id="KW-0403">Intermediate filament</keyword>
<evidence type="ECO:0000313" key="8">
    <source>
        <dbReference type="Proteomes" id="UP000824782"/>
    </source>
</evidence>
<keyword evidence="1" id="KW-0416">Keratin</keyword>
<dbReference type="SMART" id="SM01391">
    <property type="entry name" value="Filament"/>
    <property type="match status" value="1"/>
</dbReference>
<dbReference type="FunFam" id="1.20.5.1160:FF:000002">
    <property type="entry name" value="Type I keratin 10"/>
    <property type="match status" value="1"/>
</dbReference>
<feature type="coiled-coil region" evidence="5">
    <location>
        <begin position="71"/>
        <end position="112"/>
    </location>
</feature>
<dbReference type="Gene3D" id="1.20.5.1160">
    <property type="entry name" value="Vasodilator-stimulated phosphoprotein"/>
    <property type="match status" value="1"/>
</dbReference>
<dbReference type="Proteomes" id="UP000824782">
    <property type="component" value="Unassembled WGS sequence"/>
</dbReference>
<proteinExistence type="inferred from homology"/>
<dbReference type="InterPro" id="IPR018039">
    <property type="entry name" value="IF_conserved"/>
</dbReference>
<feature type="coiled-coil region" evidence="5">
    <location>
        <begin position="173"/>
        <end position="214"/>
    </location>
</feature>
<reference evidence="7" key="1">
    <citation type="thesis" date="2020" institute="ProQuest LLC" country="789 East Eisenhower Parkway, Ann Arbor, MI, USA">
        <title>Comparative Genomics and Chromosome Evolution.</title>
        <authorList>
            <person name="Mudd A.B."/>
        </authorList>
    </citation>
    <scope>NUCLEOTIDE SEQUENCE</scope>
    <source>
        <strain evidence="7">237g6f4</strain>
        <tissue evidence="7">Blood</tissue>
    </source>
</reference>
<protein>
    <recommendedName>
        <fullName evidence="6">IF rod domain-containing protein</fullName>
    </recommendedName>
</protein>
<evidence type="ECO:0000259" key="6">
    <source>
        <dbReference type="PROSITE" id="PS51842"/>
    </source>
</evidence>